<feature type="compositionally biased region" description="Polar residues" evidence="1">
    <location>
        <begin position="55"/>
        <end position="64"/>
    </location>
</feature>
<evidence type="ECO:0000256" key="1">
    <source>
        <dbReference type="SAM" id="MobiDB-lite"/>
    </source>
</evidence>
<dbReference type="HOGENOM" id="CLU_2639066_0_0_1"/>
<dbReference type="Proteomes" id="UP000054217">
    <property type="component" value="Unassembled WGS sequence"/>
</dbReference>
<accession>A0A0C3PGT7</accession>
<keyword evidence="3" id="KW-1185">Reference proteome</keyword>
<name>A0A0C3PGT7_PISTI</name>
<protein>
    <submittedName>
        <fullName evidence="2">Uncharacterized protein</fullName>
    </submittedName>
</protein>
<reference evidence="2 3" key="1">
    <citation type="submission" date="2014-04" db="EMBL/GenBank/DDBJ databases">
        <authorList>
            <consortium name="DOE Joint Genome Institute"/>
            <person name="Kuo A."/>
            <person name="Kohler A."/>
            <person name="Costa M.D."/>
            <person name="Nagy L.G."/>
            <person name="Floudas D."/>
            <person name="Copeland A."/>
            <person name="Barry K.W."/>
            <person name="Cichocki N."/>
            <person name="Veneault-Fourrey C."/>
            <person name="LaButti K."/>
            <person name="Lindquist E.A."/>
            <person name="Lipzen A."/>
            <person name="Lundell T."/>
            <person name="Morin E."/>
            <person name="Murat C."/>
            <person name="Sun H."/>
            <person name="Tunlid A."/>
            <person name="Henrissat B."/>
            <person name="Grigoriev I.V."/>
            <person name="Hibbett D.S."/>
            <person name="Martin F."/>
            <person name="Nordberg H.P."/>
            <person name="Cantor M.N."/>
            <person name="Hua S.X."/>
        </authorList>
    </citation>
    <scope>NUCLEOTIDE SEQUENCE [LARGE SCALE GENOMIC DNA]</scope>
    <source>
        <strain evidence="2 3">Marx 270</strain>
    </source>
</reference>
<evidence type="ECO:0000313" key="2">
    <source>
        <dbReference type="EMBL" id="KIO07179.1"/>
    </source>
</evidence>
<sequence>MTSALSPSFSDVKIREFLDQFLSHRHVISHGRPAMRVNRIRNPNLHPDPGFRRLTPSTRPSVNRSAPDDPASPSIPV</sequence>
<gene>
    <name evidence="2" type="ORF">M404DRAFT_998579</name>
</gene>
<reference evidence="3" key="2">
    <citation type="submission" date="2015-01" db="EMBL/GenBank/DDBJ databases">
        <title>Evolutionary Origins and Diversification of the Mycorrhizal Mutualists.</title>
        <authorList>
            <consortium name="DOE Joint Genome Institute"/>
            <consortium name="Mycorrhizal Genomics Consortium"/>
            <person name="Kohler A."/>
            <person name="Kuo A."/>
            <person name="Nagy L.G."/>
            <person name="Floudas D."/>
            <person name="Copeland A."/>
            <person name="Barry K.W."/>
            <person name="Cichocki N."/>
            <person name="Veneault-Fourrey C."/>
            <person name="LaButti K."/>
            <person name="Lindquist E.A."/>
            <person name="Lipzen A."/>
            <person name="Lundell T."/>
            <person name="Morin E."/>
            <person name="Murat C."/>
            <person name="Riley R."/>
            <person name="Ohm R."/>
            <person name="Sun H."/>
            <person name="Tunlid A."/>
            <person name="Henrissat B."/>
            <person name="Grigoriev I.V."/>
            <person name="Hibbett D.S."/>
            <person name="Martin F."/>
        </authorList>
    </citation>
    <scope>NUCLEOTIDE SEQUENCE [LARGE SCALE GENOMIC DNA]</scope>
    <source>
        <strain evidence="3">Marx 270</strain>
    </source>
</reference>
<feature type="region of interest" description="Disordered" evidence="1">
    <location>
        <begin position="34"/>
        <end position="77"/>
    </location>
</feature>
<dbReference type="AlphaFoldDB" id="A0A0C3PGT7"/>
<feature type="compositionally biased region" description="Low complexity" evidence="1">
    <location>
        <begin position="68"/>
        <end position="77"/>
    </location>
</feature>
<evidence type="ECO:0000313" key="3">
    <source>
        <dbReference type="Proteomes" id="UP000054217"/>
    </source>
</evidence>
<organism evidence="2 3">
    <name type="scientific">Pisolithus tinctorius Marx 270</name>
    <dbReference type="NCBI Taxonomy" id="870435"/>
    <lineage>
        <taxon>Eukaryota</taxon>
        <taxon>Fungi</taxon>
        <taxon>Dikarya</taxon>
        <taxon>Basidiomycota</taxon>
        <taxon>Agaricomycotina</taxon>
        <taxon>Agaricomycetes</taxon>
        <taxon>Agaricomycetidae</taxon>
        <taxon>Boletales</taxon>
        <taxon>Sclerodermatineae</taxon>
        <taxon>Pisolithaceae</taxon>
        <taxon>Pisolithus</taxon>
    </lineage>
</organism>
<dbReference type="InParanoid" id="A0A0C3PGT7"/>
<proteinExistence type="predicted"/>
<dbReference type="EMBL" id="KN831961">
    <property type="protein sequence ID" value="KIO07179.1"/>
    <property type="molecule type" value="Genomic_DNA"/>
</dbReference>